<evidence type="ECO:0000259" key="5">
    <source>
        <dbReference type="PROSITE" id="PS50931"/>
    </source>
</evidence>
<evidence type="ECO:0000256" key="4">
    <source>
        <dbReference type="ARBA" id="ARBA00023163"/>
    </source>
</evidence>
<evidence type="ECO:0000313" key="6">
    <source>
        <dbReference type="EMBL" id="TDQ86428.1"/>
    </source>
</evidence>
<evidence type="ECO:0000256" key="1">
    <source>
        <dbReference type="ARBA" id="ARBA00009437"/>
    </source>
</evidence>
<dbReference type="GO" id="GO:0003700">
    <property type="term" value="F:DNA-binding transcription factor activity"/>
    <property type="evidence" value="ECO:0007669"/>
    <property type="project" value="InterPro"/>
</dbReference>
<reference evidence="6 7" key="1">
    <citation type="submission" date="2019-03" db="EMBL/GenBank/DDBJ databases">
        <title>Genomic Encyclopedia of Type Strains, Phase III (KMG-III): the genomes of soil and plant-associated and newly described type strains.</title>
        <authorList>
            <person name="Whitman W."/>
        </authorList>
    </citation>
    <scope>NUCLEOTIDE SEQUENCE [LARGE SCALE GENOMIC DNA]</scope>
    <source>
        <strain evidence="6 7">CGMCC 1.7660</strain>
    </source>
</reference>
<dbReference type="InterPro" id="IPR036390">
    <property type="entry name" value="WH_DNA-bd_sf"/>
</dbReference>
<dbReference type="EMBL" id="SNYW01000001">
    <property type="protein sequence ID" value="TDQ86428.1"/>
    <property type="molecule type" value="Genomic_DNA"/>
</dbReference>
<dbReference type="Gene3D" id="1.10.10.10">
    <property type="entry name" value="Winged helix-like DNA-binding domain superfamily/Winged helix DNA-binding domain"/>
    <property type="match status" value="1"/>
</dbReference>
<dbReference type="InterPro" id="IPR036388">
    <property type="entry name" value="WH-like_DNA-bd_sf"/>
</dbReference>
<evidence type="ECO:0000256" key="3">
    <source>
        <dbReference type="ARBA" id="ARBA00023125"/>
    </source>
</evidence>
<dbReference type="Pfam" id="PF03466">
    <property type="entry name" value="LysR_substrate"/>
    <property type="match status" value="1"/>
</dbReference>
<dbReference type="GO" id="GO:0043565">
    <property type="term" value="F:sequence-specific DNA binding"/>
    <property type="evidence" value="ECO:0007669"/>
    <property type="project" value="TreeGrafter"/>
</dbReference>
<evidence type="ECO:0000256" key="2">
    <source>
        <dbReference type="ARBA" id="ARBA00023015"/>
    </source>
</evidence>
<proteinExistence type="inferred from homology"/>
<dbReference type="RefSeq" id="WP_166644921.1">
    <property type="nucleotide sequence ID" value="NZ_SNYW01000001.1"/>
</dbReference>
<comment type="caution">
    <text evidence="6">The sequence shown here is derived from an EMBL/GenBank/DDBJ whole genome shotgun (WGS) entry which is preliminary data.</text>
</comment>
<sequence>MWSNLANLTSLRTYYAVARGGGIGRAASQLNVTAGAIRYQIRQLEQELGTQLILRGRRELALTAAGGELYQKLGRAFDEIHLACRNAQGAELTGELRLAAAPAFAALRLMPILELFLQRYPSITVRQFPIELADDSMDVVISFGERAITGRRQAILRNESYFPLCSPTLLYRAPVDTLDDLAQHVLLHGDAHEDWPRLLQAGGRTELAPRQQVFLPNSHLALEAAKAGCGIAVGSTILCADDLRRGSLTKVLDLEIPAPHPYFVIRPRDENRQLADAFADLLVEQLERA</sequence>
<dbReference type="Gene3D" id="3.40.190.10">
    <property type="entry name" value="Periplasmic binding protein-like II"/>
    <property type="match status" value="2"/>
</dbReference>
<dbReference type="PROSITE" id="PS50931">
    <property type="entry name" value="HTH_LYSR"/>
    <property type="match status" value="1"/>
</dbReference>
<dbReference type="GO" id="GO:0006351">
    <property type="term" value="P:DNA-templated transcription"/>
    <property type="evidence" value="ECO:0007669"/>
    <property type="project" value="TreeGrafter"/>
</dbReference>
<dbReference type="PANTHER" id="PTHR30537">
    <property type="entry name" value="HTH-TYPE TRANSCRIPTIONAL REGULATOR"/>
    <property type="match status" value="1"/>
</dbReference>
<keyword evidence="2" id="KW-0805">Transcription regulation</keyword>
<dbReference type="PANTHER" id="PTHR30537:SF74">
    <property type="entry name" value="HTH-TYPE TRANSCRIPTIONAL REGULATOR TRPI"/>
    <property type="match status" value="1"/>
</dbReference>
<protein>
    <submittedName>
        <fullName evidence="6">LysR family glycine cleavage system transcriptional activator</fullName>
    </submittedName>
</protein>
<comment type="similarity">
    <text evidence="1">Belongs to the LysR transcriptional regulatory family.</text>
</comment>
<keyword evidence="7" id="KW-1185">Reference proteome</keyword>
<organism evidence="6 7">
    <name type="scientific">Dongia mobilis</name>
    <dbReference type="NCBI Taxonomy" id="578943"/>
    <lineage>
        <taxon>Bacteria</taxon>
        <taxon>Pseudomonadati</taxon>
        <taxon>Pseudomonadota</taxon>
        <taxon>Alphaproteobacteria</taxon>
        <taxon>Rhodospirillales</taxon>
        <taxon>Dongiaceae</taxon>
        <taxon>Dongia</taxon>
    </lineage>
</organism>
<feature type="domain" description="HTH lysR-type" evidence="5">
    <location>
        <begin position="7"/>
        <end position="63"/>
    </location>
</feature>
<dbReference type="InterPro" id="IPR005119">
    <property type="entry name" value="LysR_subst-bd"/>
</dbReference>
<name>A0A4R6WXM1_9PROT</name>
<dbReference type="InterPro" id="IPR058163">
    <property type="entry name" value="LysR-type_TF_proteobact-type"/>
</dbReference>
<dbReference type="InterPro" id="IPR000847">
    <property type="entry name" value="LysR_HTH_N"/>
</dbReference>
<keyword evidence="3" id="KW-0238">DNA-binding</keyword>
<keyword evidence="4" id="KW-0804">Transcription</keyword>
<dbReference type="AlphaFoldDB" id="A0A4R6WXM1"/>
<dbReference type="SUPFAM" id="SSF46785">
    <property type="entry name" value="Winged helix' DNA-binding domain"/>
    <property type="match status" value="1"/>
</dbReference>
<evidence type="ECO:0000313" key="7">
    <source>
        <dbReference type="Proteomes" id="UP000295783"/>
    </source>
</evidence>
<gene>
    <name evidence="6" type="ORF">A8950_0120</name>
</gene>
<dbReference type="SUPFAM" id="SSF53850">
    <property type="entry name" value="Periplasmic binding protein-like II"/>
    <property type="match status" value="1"/>
</dbReference>
<dbReference type="Pfam" id="PF00126">
    <property type="entry name" value="HTH_1"/>
    <property type="match status" value="1"/>
</dbReference>
<dbReference type="Proteomes" id="UP000295783">
    <property type="component" value="Unassembled WGS sequence"/>
</dbReference>
<accession>A0A4R6WXM1</accession>